<dbReference type="PANTHER" id="PTHR30006">
    <property type="entry name" value="THIAMINE-BINDING PERIPLASMIC PROTEIN-RELATED"/>
    <property type="match status" value="1"/>
</dbReference>
<dbReference type="InterPro" id="IPR006059">
    <property type="entry name" value="SBP"/>
</dbReference>
<keyword evidence="7" id="KW-1185">Reference proteome</keyword>
<dbReference type="Proteomes" id="UP000616114">
    <property type="component" value="Unassembled WGS sequence"/>
</dbReference>
<keyword evidence="4" id="KW-0574">Periplasm</keyword>
<keyword evidence="3 5" id="KW-0732">Signal</keyword>
<dbReference type="PROSITE" id="PS51257">
    <property type="entry name" value="PROKAR_LIPOPROTEIN"/>
    <property type="match status" value="1"/>
</dbReference>
<dbReference type="CDD" id="cd13589">
    <property type="entry name" value="PBP2_polyamine_RpCGA009"/>
    <property type="match status" value="1"/>
</dbReference>
<organism evidence="6 7">
    <name type="scientific">Sediminivirga luteola</name>
    <dbReference type="NCBI Taxonomy" id="1774748"/>
    <lineage>
        <taxon>Bacteria</taxon>
        <taxon>Bacillati</taxon>
        <taxon>Actinomycetota</taxon>
        <taxon>Actinomycetes</taxon>
        <taxon>Micrococcales</taxon>
        <taxon>Brevibacteriaceae</taxon>
        <taxon>Sediminivirga</taxon>
    </lineage>
</organism>
<dbReference type="RefSeq" id="WP_188549726.1">
    <property type="nucleotide sequence ID" value="NZ_BMFY01000003.1"/>
</dbReference>
<evidence type="ECO:0000313" key="6">
    <source>
        <dbReference type="EMBL" id="GGA08295.1"/>
    </source>
</evidence>
<proteinExistence type="predicted"/>
<dbReference type="GO" id="GO:0030975">
    <property type="term" value="F:thiamine binding"/>
    <property type="evidence" value="ECO:0007669"/>
    <property type="project" value="TreeGrafter"/>
</dbReference>
<keyword evidence="2" id="KW-0813">Transport</keyword>
<reference evidence="6" key="1">
    <citation type="journal article" date="2014" name="Int. J. Syst. Evol. Microbiol.">
        <title>Complete genome sequence of Corynebacterium casei LMG S-19264T (=DSM 44701T), isolated from a smear-ripened cheese.</title>
        <authorList>
            <consortium name="US DOE Joint Genome Institute (JGI-PGF)"/>
            <person name="Walter F."/>
            <person name="Albersmeier A."/>
            <person name="Kalinowski J."/>
            <person name="Ruckert C."/>
        </authorList>
    </citation>
    <scope>NUCLEOTIDE SEQUENCE</scope>
    <source>
        <strain evidence="6">CGMCC 1.12785</strain>
    </source>
</reference>
<dbReference type="PANTHER" id="PTHR30006:SF3">
    <property type="entry name" value="THIAMINE-BINDING PERIPLASMIC PROTEIN"/>
    <property type="match status" value="1"/>
</dbReference>
<comment type="subcellular location">
    <subcellularLocation>
        <location evidence="1">Periplasm</location>
    </subcellularLocation>
</comment>
<dbReference type="Pfam" id="PF13416">
    <property type="entry name" value="SBP_bac_8"/>
    <property type="match status" value="1"/>
</dbReference>
<feature type="chain" id="PRO_5039609719" evidence="5">
    <location>
        <begin position="31"/>
        <end position="374"/>
    </location>
</feature>
<dbReference type="GO" id="GO:0030288">
    <property type="term" value="C:outer membrane-bounded periplasmic space"/>
    <property type="evidence" value="ECO:0007669"/>
    <property type="project" value="TreeGrafter"/>
</dbReference>
<sequence length="374" mass="40659">MTNRTHGYWRPAAVVAAGALLLSGCMQGGASDAEVDESVFADPVVGEAPADSLDGVTLTYVSWGGEFQNGQMEAFGNPFGEVTGAEILDDGPTDAAQLRAQVESGNVAWDVVNASPMQNAAYCGELYEEIDWDLIDTSQFPEGMPQGDCYIASLGYVYGMFYNADTYGDDAPQSWEDFFDTERFPGTRAIDGRPTPTAGTYEAALIADGVPEDELYPLDLERAVAKWDSISDSLTYWSSGAEQTQMIQGGQADIVFGWSGRIYEANQSGANFVPVWNEAFLQADSFSIAKGTQNLAAAHAFINYALGAEQQQTMAELTSYSPVNVNSEPDFSPEAQEFDVSRPEVIEQTAAADEQYWGENMEELSTRWDEFLNS</sequence>
<evidence type="ECO:0000256" key="2">
    <source>
        <dbReference type="ARBA" id="ARBA00022448"/>
    </source>
</evidence>
<evidence type="ECO:0000256" key="4">
    <source>
        <dbReference type="ARBA" id="ARBA00022764"/>
    </source>
</evidence>
<dbReference type="Gene3D" id="3.40.190.10">
    <property type="entry name" value="Periplasmic binding protein-like II"/>
    <property type="match status" value="2"/>
</dbReference>
<dbReference type="GO" id="GO:0015888">
    <property type="term" value="P:thiamine transport"/>
    <property type="evidence" value="ECO:0007669"/>
    <property type="project" value="TreeGrafter"/>
</dbReference>
<dbReference type="EMBL" id="BMFY01000003">
    <property type="protein sequence ID" value="GGA08295.1"/>
    <property type="molecule type" value="Genomic_DNA"/>
</dbReference>
<comment type="caution">
    <text evidence="6">The sequence shown here is derived from an EMBL/GenBank/DDBJ whole genome shotgun (WGS) entry which is preliminary data.</text>
</comment>
<dbReference type="AlphaFoldDB" id="A0A8J2XJU9"/>
<evidence type="ECO:0000313" key="7">
    <source>
        <dbReference type="Proteomes" id="UP000616114"/>
    </source>
</evidence>
<dbReference type="GO" id="GO:0030976">
    <property type="term" value="F:thiamine pyrophosphate binding"/>
    <property type="evidence" value="ECO:0007669"/>
    <property type="project" value="TreeGrafter"/>
</dbReference>
<reference evidence="6" key="2">
    <citation type="submission" date="2020-09" db="EMBL/GenBank/DDBJ databases">
        <authorList>
            <person name="Sun Q."/>
            <person name="Zhou Y."/>
        </authorList>
    </citation>
    <scope>NUCLEOTIDE SEQUENCE</scope>
    <source>
        <strain evidence="6">CGMCC 1.12785</strain>
    </source>
</reference>
<evidence type="ECO:0000256" key="3">
    <source>
        <dbReference type="ARBA" id="ARBA00022729"/>
    </source>
</evidence>
<evidence type="ECO:0000256" key="5">
    <source>
        <dbReference type="SAM" id="SignalP"/>
    </source>
</evidence>
<gene>
    <name evidence="6" type="ORF">GCM10011333_08960</name>
</gene>
<evidence type="ECO:0000256" key="1">
    <source>
        <dbReference type="ARBA" id="ARBA00004418"/>
    </source>
</evidence>
<dbReference type="SUPFAM" id="SSF53850">
    <property type="entry name" value="Periplasmic binding protein-like II"/>
    <property type="match status" value="1"/>
</dbReference>
<name>A0A8J2XJU9_9MICO</name>
<protein>
    <submittedName>
        <fullName evidence="6">ABC transporter</fullName>
    </submittedName>
</protein>
<feature type="signal peptide" evidence="5">
    <location>
        <begin position="1"/>
        <end position="30"/>
    </location>
</feature>
<accession>A0A8J2XJU9</accession>